<dbReference type="InterPro" id="IPR036937">
    <property type="entry name" value="Adhesion_dom_fimbrial_sf"/>
</dbReference>
<dbReference type="eggNOG" id="COG3539">
    <property type="taxonomic scope" value="Bacteria"/>
</dbReference>
<name>S5MRH9_SALBN</name>
<dbReference type="Proteomes" id="UP000015042">
    <property type="component" value="Chromosome"/>
</dbReference>
<dbReference type="InterPro" id="IPR000259">
    <property type="entry name" value="Adhesion_dom_fimbrial"/>
</dbReference>
<dbReference type="AlphaFoldDB" id="S5MRH9"/>
<dbReference type="HOGENOM" id="CLU_088965_0_2_6"/>
<sequence length="173" mass="17932">MMRNDILYGIGMLLAASGVQAHDGRVYVSGTITDNTCSLSPGSENINVAMGAVSQRQFYRAGDGSAWQPFAIDLQNCGSTASGVTVSFSGASDRHNTDLLALTAGENDASGIGIALYDQNKTLIPLGQESDVVTLTPGQASAHLQFYARYLADGGTVASGNANASATFILAYE</sequence>
<dbReference type="SUPFAM" id="SSF49401">
    <property type="entry name" value="Bacterial adhesins"/>
    <property type="match status" value="1"/>
</dbReference>
<gene>
    <name evidence="2" type="ORF">A464_28</name>
</gene>
<dbReference type="GO" id="GO:0043709">
    <property type="term" value="P:cell adhesion involved in single-species biofilm formation"/>
    <property type="evidence" value="ECO:0007669"/>
    <property type="project" value="TreeGrafter"/>
</dbReference>
<evidence type="ECO:0000313" key="2">
    <source>
        <dbReference type="EMBL" id="AGR57214.1"/>
    </source>
</evidence>
<protein>
    <submittedName>
        <fullName evidence="2">Type 1 fimbrae adaptor subunit FimF</fullName>
    </submittedName>
</protein>
<dbReference type="EMBL" id="CP006608">
    <property type="protein sequence ID" value="AGR57214.1"/>
    <property type="molecule type" value="Genomic_DNA"/>
</dbReference>
<dbReference type="NCBIfam" id="NF011738">
    <property type="entry name" value="PRK15191.1"/>
    <property type="match status" value="1"/>
</dbReference>
<dbReference type="InterPro" id="IPR008966">
    <property type="entry name" value="Adhesion_dom_sf"/>
</dbReference>
<evidence type="ECO:0000259" key="1">
    <source>
        <dbReference type="Pfam" id="PF00419"/>
    </source>
</evidence>
<dbReference type="PANTHER" id="PTHR33420">
    <property type="entry name" value="FIMBRIAL SUBUNIT ELFA-RELATED"/>
    <property type="match status" value="1"/>
</dbReference>
<dbReference type="InterPro" id="IPR050263">
    <property type="entry name" value="Bact_Fimbrial_Adh_Pro"/>
</dbReference>
<dbReference type="GO" id="GO:0009289">
    <property type="term" value="C:pilus"/>
    <property type="evidence" value="ECO:0007669"/>
    <property type="project" value="InterPro"/>
</dbReference>
<dbReference type="KEGG" id="sbz:A464_28"/>
<proteinExistence type="predicted"/>
<feature type="domain" description="Fimbrial-type adhesion" evidence="1">
    <location>
        <begin position="27"/>
        <end position="172"/>
    </location>
</feature>
<accession>S5MRH9</accession>
<organism evidence="2 3">
    <name type="scientific">Salmonella bongori N268-08</name>
    <dbReference type="NCBI Taxonomy" id="1197719"/>
    <lineage>
        <taxon>Bacteria</taxon>
        <taxon>Pseudomonadati</taxon>
        <taxon>Pseudomonadota</taxon>
        <taxon>Gammaproteobacteria</taxon>
        <taxon>Enterobacterales</taxon>
        <taxon>Enterobacteriaceae</taxon>
        <taxon>Salmonella</taxon>
    </lineage>
</organism>
<dbReference type="PANTHER" id="PTHR33420:SF25">
    <property type="entry name" value="PROTEIN FIMF"/>
    <property type="match status" value="1"/>
</dbReference>
<dbReference type="Gene3D" id="2.60.40.1090">
    <property type="entry name" value="Fimbrial-type adhesion domain"/>
    <property type="match status" value="1"/>
</dbReference>
<evidence type="ECO:0000313" key="3">
    <source>
        <dbReference type="Proteomes" id="UP000015042"/>
    </source>
</evidence>
<dbReference type="Pfam" id="PF00419">
    <property type="entry name" value="Fimbrial"/>
    <property type="match status" value="1"/>
</dbReference>
<dbReference type="PATRIC" id="fig|1197719.3.peg.28"/>
<reference evidence="2 3" key="1">
    <citation type="submission" date="2013-07" db="EMBL/GenBank/DDBJ databases">
        <title>Genome sequence of Salmonella bongori N268-08 - a rare clinical isolate.</title>
        <authorList>
            <person name="Marti R."/>
            <person name="Hagens S."/>
            <person name="Loessner M.J."/>
            <person name="Klumpp J."/>
        </authorList>
    </citation>
    <scope>NUCLEOTIDE SEQUENCE [LARGE SCALE GENOMIC DNA]</scope>
    <source>
        <strain evidence="2 3">N268-08</strain>
    </source>
</reference>